<keyword evidence="3" id="KW-1133">Transmembrane helix</keyword>
<evidence type="ECO:0000256" key="1">
    <source>
        <dbReference type="ARBA" id="ARBA00004123"/>
    </source>
</evidence>
<proteinExistence type="evidence at transcript level"/>
<dbReference type="Pfam" id="PF05964">
    <property type="entry name" value="FYRN"/>
    <property type="match status" value="1"/>
</dbReference>
<feature type="non-terminal residue" evidence="4">
    <location>
        <position position="1"/>
    </location>
</feature>
<evidence type="ECO:0000313" key="4">
    <source>
        <dbReference type="EMBL" id="CDG69788.1"/>
    </source>
</evidence>
<dbReference type="PANTHER" id="PTHR22715:SF0">
    <property type="entry name" value="TRANSFORMING GROWTH FACTOR BETA REGULATOR 1"/>
    <property type="match status" value="1"/>
</dbReference>
<evidence type="ECO:0000256" key="2">
    <source>
        <dbReference type="ARBA" id="ARBA00023242"/>
    </source>
</evidence>
<dbReference type="GO" id="GO:0005634">
    <property type="term" value="C:nucleus"/>
    <property type="evidence" value="ECO:0007669"/>
    <property type="project" value="UniProtKB-SubCell"/>
</dbReference>
<comment type="subcellular location">
    <subcellularLocation>
        <location evidence="1">Nucleus</location>
    </subcellularLocation>
</comment>
<keyword evidence="3" id="KW-0812">Transmembrane</keyword>
<dbReference type="Pfam" id="PF05965">
    <property type="entry name" value="FYRC"/>
    <property type="match status" value="1"/>
</dbReference>
<sequence length="708" mass="80601">MVQDQMRQDRQRQHERLHGYEEKLADGEWTATKFLEAASFLCNNMKMPSDQEVQEFIKQEQTADEESQSNGQAAVVERPIENVCKVYLVNSLQVVVFPCRHLCLCQQCAEAIQSSAINHCPLFLGLCFLDLIPDVLDSFIKTKVLNDVQRIYPIAEFIICFGLIIFVSIEKVANYYQIKQPSNPFVEYTDANNGIKNEKKLLLDNKNGTKISYSSNSSYHHVTQQNSPFDCDSGTIFANDQIISNLQNSQQHETVYTQDSIVYTQDSIDYTQDLKIFCDVGFNTLRNGGLNQIMFRDLDFGFDEARKLFNSSGKMFPKWLDIAVFLTLLGGLSKQLGEIFLKTDGGFKGHCFLYSLSKGALSGQCSQHTAKSHKDYEKKYKYLKKVAKQQVFINAALYDEVANLERHFVRIKAERKWLMKRLFKHLPMSESQVIQSTKALDALERANPGKVPLSILSPVQPEQEKAIVTKKKVKLQSPLVDTNRISPTKTSYKTPQTQFEEDIRLSDEKPKRKKPGTARKRVLPLHLDDLGVPLFPITLGTLCVYDLGEVVSHKPGFHSERYIWPVGFCSTRLYPSMKDPDYRVQYFCYIKDGGSDPMFEIIPEDEPDQPITAMTATACHCVVLKRLNTARGKTATNTGSGPEFFGFSHPTIQYLIENLPGANYCEKYQRQNFELAENTTAASGNVIRIDNLPNLLCYNRFQLKLPQI</sequence>
<keyword evidence="3" id="KW-0472">Membrane</keyword>
<protein>
    <submittedName>
        <fullName evidence="4">Transforming growth factor beta regulator 1</fullName>
    </submittedName>
</protein>
<dbReference type="EMBL" id="HAAD01003556">
    <property type="protein sequence ID" value="CDG69788.1"/>
    <property type="molecule type" value="mRNA"/>
</dbReference>
<accession>T2MC15</accession>
<dbReference type="PROSITE" id="PS51543">
    <property type="entry name" value="FYRC"/>
    <property type="match status" value="1"/>
</dbReference>
<dbReference type="PANTHER" id="PTHR22715">
    <property type="entry name" value="TRANSFORMING GROWTH FACTOR BETA REGULATED GENE 1"/>
    <property type="match status" value="1"/>
</dbReference>
<dbReference type="SMART" id="SM00542">
    <property type="entry name" value="FYRC"/>
    <property type="match status" value="1"/>
</dbReference>
<organism evidence="4">
    <name type="scientific">Hydra vulgaris</name>
    <name type="common">Hydra</name>
    <name type="synonym">Hydra attenuata</name>
    <dbReference type="NCBI Taxonomy" id="6087"/>
    <lineage>
        <taxon>Eukaryota</taxon>
        <taxon>Metazoa</taxon>
        <taxon>Cnidaria</taxon>
        <taxon>Hydrozoa</taxon>
        <taxon>Hydroidolina</taxon>
        <taxon>Anthoathecata</taxon>
        <taxon>Aplanulata</taxon>
        <taxon>Hydridae</taxon>
        <taxon>Hydra</taxon>
    </lineage>
</organism>
<dbReference type="InterPro" id="IPR003889">
    <property type="entry name" value="FYrich_C"/>
</dbReference>
<dbReference type="InterPro" id="IPR013083">
    <property type="entry name" value="Znf_RING/FYVE/PHD"/>
</dbReference>
<dbReference type="InterPro" id="IPR003888">
    <property type="entry name" value="FYrich_N"/>
</dbReference>
<dbReference type="PROSITE" id="PS51542">
    <property type="entry name" value="FYRN"/>
    <property type="match status" value="1"/>
</dbReference>
<gene>
    <name evidence="4" type="primary">TBRG1</name>
</gene>
<feature type="transmembrane region" description="Helical" evidence="3">
    <location>
        <begin position="151"/>
        <end position="169"/>
    </location>
</feature>
<dbReference type="GO" id="GO:0051726">
    <property type="term" value="P:regulation of cell cycle"/>
    <property type="evidence" value="ECO:0007669"/>
    <property type="project" value="TreeGrafter"/>
</dbReference>
<dbReference type="OrthoDB" id="5977526at2759"/>
<dbReference type="SMART" id="SM00541">
    <property type="entry name" value="FYRN"/>
    <property type="match status" value="1"/>
</dbReference>
<dbReference type="Gene3D" id="3.30.160.360">
    <property type="match status" value="1"/>
</dbReference>
<dbReference type="AlphaFoldDB" id="T2MC15"/>
<keyword evidence="2" id="KW-0539">Nucleus</keyword>
<dbReference type="Gene3D" id="3.30.40.10">
    <property type="entry name" value="Zinc/RING finger domain, C3HC4 (zinc finger)"/>
    <property type="match status" value="1"/>
</dbReference>
<name>T2MC15_HYDVU</name>
<reference evidence="4" key="1">
    <citation type="journal article" date="2013" name="Genome Biol. Evol.">
        <title>Punctuated emergences of genetic and phenotypic innovations in eumetazoan, bilaterian, euteleostome, and hominidae ancestors.</title>
        <authorList>
            <person name="Wenger Y."/>
            <person name="Galliot B."/>
        </authorList>
    </citation>
    <scope>NUCLEOTIDE SEQUENCE</scope>
    <source>
        <tissue evidence="4">Whole animals</tissue>
    </source>
</reference>
<dbReference type="InterPro" id="IPR040092">
    <property type="entry name" value="TBRG1"/>
</dbReference>
<dbReference type="Pfam" id="PF13920">
    <property type="entry name" value="zf-C3HC4_3"/>
    <property type="match status" value="1"/>
</dbReference>
<evidence type="ECO:0000256" key="3">
    <source>
        <dbReference type="SAM" id="Phobius"/>
    </source>
</evidence>